<sequence length="289" mass="32581">MTVINQATCKLFTDNERFTQLSGYYEEERRTVWMMLRAQPRPCFNHVLIEEIMNISWLVRQAGFAVDFWVTGSLVPGMYNVGGDLNFFVECIQNGRREALRAYARACVDCVHAASRGFDTGAISLAMVEGSALGGGFEAALAHHFVLAQRDARLGFPEIAFNLFPGMGGYSLVARRSGMKLAEELIYKGESHTAEWYAQQGLVDELFEPGQSYLAVRTFIDTLQPRLNGIRAMLRARQRVMQLPRSELMDITEDWVDAAFCLQPKDVAYMERLVQLQNRHSSTSLSKAS</sequence>
<name>A0ABM7VVW8_9ENTR</name>
<dbReference type="SUPFAM" id="SSF52096">
    <property type="entry name" value="ClpP/crotonase"/>
    <property type="match status" value="1"/>
</dbReference>
<dbReference type="PANTHER" id="PTHR11941">
    <property type="entry name" value="ENOYL-COA HYDRATASE-RELATED"/>
    <property type="match status" value="1"/>
</dbReference>
<comment type="similarity">
    <text evidence="1">Belongs to the enoyl-CoA hydratase/isomerase family.</text>
</comment>
<dbReference type="InterPro" id="IPR029045">
    <property type="entry name" value="ClpP/crotonase-like_dom_sf"/>
</dbReference>
<accession>A0ABM7VVW8</accession>
<dbReference type="InterPro" id="IPR001753">
    <property type="entry name" value="Enoyl-CoA_hydra/iso"/>
</dbReference>
<dbReference type="CDD" id="cd06558">
    <property type="entry name" value="crotonase-like"/>
    <property type="match status" value="1"/>
</dbReference>
<dbReference type="Gene3D" id="6.20.390.30">
    <property type="match status" value="1"/>
</dbReference>
<dbReference type="RefSeq" id="WP_071194089.1">
    <property type="nucleotide sequence ID" value="NZ_AP025334.1"/>
</dbReference>
<proteinExistence type="inferred from homology"/>
<dbReference type="Pfam" id="PF00378">
    <property type="entry name" value="ECH_1"/>
    <property type="match status" value="1"/>
</dbReference>
<dbReference type="EMBL" id="AP025334">
    <property type="protein sequence ID" value="BDD51360.1"/>
    <property type="molecule type" value="Genomic_DNA"/>
</dbReference>
<organism evidence="2 3">
    <name type="scientific">Phytobacter diazotrophicus</name>
    <dbReference type="NCBI Taxonomy" id="395631"/>
    <lineage>
        <taxon>Bacteria</taxon>
        <taxon>Pseudomonadati</taxon>
        <taxon>Pseudomonadota</taxon>
        <taxon>Gammaproteobacteria</taxon>
        <taxon>Enterobacterales</taxon>
        <taxon>Enterobacteriaceae</taxon>
        <taxon>Phytobacter</taxon>
    </lineage>
</organism>
<dbReference type="PANTHER" id="PTHR11941:SF54">
    <property type="entry name" value="ENOYL-COA HYDRATASE, MITOCHONDRIAL"/>
    <property type="match status" value="1"/>
</dbReference>
<reference evidence="2 3" key="1">
    <citation type="submission" date="2021-12" db="EMBL/GenBank/DDBJ databases">
        <title>Complete genome sequence of Phytobacter diazotrophicus TA9734.</title>
        <authorList>
            <person name="Kubota H."/>
            <person name="Nakayama Y."/>
            <person name="Ariyoshi T."/>
        </authorList>
    </citation>
    <scope>NUCLEOTIDE SEQUENCE [LARGE SCALE GENOMIC DNA]</scope>
    <source>
        <strain evidence="2 3">TA9734</strain>
    </source>
</reference>
<evidence type="ECO:0000313" key="2">
    <source>
        <dbReference type="EMBL" id="BDD51360.1"/>
    </source>
</evidence>
<dbReference type="NCBIfam" id="NF006452">
    <property type="entry name" value="PRK08788.1"/>
    <property type="match status" value="1"/>
</dbReference>
<evidence type="ECO:0000256" key="1">
    <source>
        <dbReference type="ARBA" id="ARBA00005254"/>
    </source>
</evidence>
<keyword evidence="3" id="KW-1185">Reference proteome</keyword>
<gene>
    <name evidence="2" type="ORF">PDTA9734_28470</name>
</gene>
<evidence type="ECO:0000313" key="3">
    <source>
        <dbReference type="Proteomes" id="UP001320460"/>
    </source>
</evidence>
<dbReference type="Proteomes" id="UP001320460">
    <property type="component" value="Chromosome"/>
</dbReference>
<protein>
    <submittedName>
        <fullName evidence="2">Enoyl-CoA hydratase</fullName>
    </submittedName>
</protein>
<dbReference type="Gene3D" id="3.90.226.10">
    <property type="entry name" value="2-enoyl-CoA Hydratase, Chain A, domain 1"/>
    <property type="match status" value="1"/>
</dbReference>